<sequence>MSFIAFVINISSKVLNGTIKTGLLFGHLGSTSLQFHTSISVSSMLIDYSCMNLFYLVVTTRDSGSTLKAPTMEAWLASACKDTCFGELKLQIWEKNMMVVRERDLGCRVYKLRSM</sequence>
<evidence type="ECO:0000313" key="1">
    <source>
        <dbReference type="EMBL" id="KAK9121700.1"/>
    </source>
</evidence>
<reference evidence="1 2" key="1">
    <citation type="submission" date="2024-01" db="EMBL/GenBank/DDBJ databases">
        <title>Genome assemblies of Stephania.</title>
        <authorList>
            <person name="Yang L."/>
        </authorList>
    </citation>
    <scope>NUCLEOTIDE SEQUENCE [LARGE SCALE GENOMIC DNA]</scope>
    <source>
        <strain evidence="1">YNDBR</strain>
        <tissue evidence="1">Leaf</tissue>
    </source>
</reference>
<evidence type="ECO:0000313" key="2">
    <source>
        <dbReference type="Proteomes" id="UP001420932"/>
    </source>
</evidence>
<dbReference type="Proteomes" id="UP001420932">
    <property type="component" value="Unassembled WGS sequence"/>
</dbReference>
<keyword evidence="2" id="KW-1185">Reference proteome</keyword>
<dbReference type="AlphaFoldDB" id="A0AAP0IUM0"/>
<gene>
    <name evidence="1" type="ORF">Syun_019317</name>
</gene>
<organism evidence="1 2">
    <name type="scientific">Stephania yunnanensis</name>
    <dbReference type="NCBI Taxonomy" id="152371"/>
    <lineage>
        <taxon>Eukaryota</taxon>
        <taxon>Viridiplantae</taxon>
        <taxon>Streptophyta</taxon>
        <taxon>Embryophyta</taxon>
        <taxon>Tracheophyta</taxon>
        <taxon>Spermatophyta</taxon>
        <taxon>Magnoliopsida</taxon>
        <taxon>Ranunculales</taxon>
        <taxon>Menispermaceae</taxon>
        <taxon>Menispermoideae</taxon>
        <taxon>Cissampelideae</taxon>
        <taxon>Stephania</taxon>
    </lineage>
</organism>
<comment type="caution">
    <text evidence="1">The sequence shown here is derived from an EMBL/GenBank/DDBJ whole genome shotgun (WGS) entry which is preliminary data.</text>
</comment>
<accession>A0AAP0IUM0</accession>
<dbReference type="InterPro" id="IPR025893">
    <property type="entry name" value="Tocopherol_cyclase"/>
</dbReference>
<dbReference type="GO" id="GO:0009976">
    <property type="term" value="F:tocopherol cyclase activity"/>
    <property type="evidence" value="ECO:0007669"/>
    <property type="project" value="InterPro"/>
</dbReference>
<proteinExistence type="predicted"/>
<name>A0AAP0IUM0_9MAGN</name>
<dbReference type="Pfam" id="PF14249">
    <property type="entry name" value="Tocopherol_cycl"/>
    <property type="match status" value="1"/>
</dbReference>
<dbReference type="EMBL" id="JBBNAF010000008">
    <property type="protein sequence ID" value="KAK9121700.1"/>
    <property type="molecule type" value="Genomic_DNA"/>
</dbReference>
<protein>
    <submittedName>
        <fullName evidence="1">Uncharacterized protein</fullName>
    </submittedName>
</protein>